<feature type="transmembrane region" description="Helical" evidence="1">
    <location>
        <begin position="393"/>
        <end position="413"/>
    </location>
</feature>
<feature type="transmembrane region" description="Helical" evidence="1">
    <location>
        <begin position="309"/>
        <end position="329"/>
    </location>
</feature>
<dbReference type="PANTHER" id="PTHR37422:SF13">
    <property type="entry name" value="LIPOPOLYSACCHARIDE BIOSYNTHESIS PROTEIN PA4999-RELATED"/>
    <property type="match status" value="1"/>
</dbReference>
<dbReference type="GO" id="GO:0016874">
    <property type="term" value="F:ligase activity"/>
    <property type="evidence" value="ECO:0007669"/>
    <property type="project" value="UniProtKB-KW"/>
</dbReference>
<protein>
    <submittedName>
        <fullName evidence="2">O-antigen ligase family protein</fullName>
    </submittedName>
</protein>
<keyword evidence="3" id="KW-1185">Reference proteome</keyword>
<name>A0ABS6BFX1_9SPHN</name>
<keyword evidence="2" id="KW-0436">Ligase</keyword>
<proteinExistence type="predicted"/>
<keyword evidence="1" id="KW-1133">Transmembrane helix</keyword>
<evidence type="ECO:0000256" key="1">
    <source>
        <dbReference type="SAM" id="Phobius"/>
    </source>
</evidence>
<reference evidence="2 3" key="1">
    <citation type="submission" date="2021-06" db="EMBL/GenBank/DDBJ databases">
        <title>Sphingomonas sp. XMGL2, whole genome shotgun sequencing project.</title>
        <authorList>
            <person name="Zhao G."/>
            <person name="Shen L."/>
        </authorList>
    </citation>
    <scope>NUCLEOTIDE SEQUENCE [LARGE SCALE GENOMIC DNA]</scope>
    <source>
        <strain evidence="2 3">XMGL2</strain>
    </source>
</reference>
<evidence type="ECO:0000313" key="2">
    <source>
        <dbReference type="EMBL" id="MBU3077193.1"/>
    </source>
</evidence>
<gene>
    <name evidence="2" type="ORF">KOF26_04870</name>
</gene>
<feature type="transmembrane region" description="Helical" evidence="1">
    <location>
        <begin position="38"/>
        <end position="64"/>
    </location>
</feature>
<feature type="transmembrane region" description="Helical" evidence="1">
    <location>
        <begin position="7"/>
        <end position="26"/>
    </location>
</feature>
<feature type="transmembrane region" description="Helical" evidence="1">
    <location>
        <begin position="76"/>
        <end position="94"/>
    </location>
</feature>
<accession>A0ABS6BFX1</accession>
<organism evidence="2 3">
    <name type="scientific">Sphingomonas quercus</name>
    <dbReference type="NCBI Taxonomy" id="2842451"/>
    <lineage>
        <taxon>Bacteria</taxon>
        <taxon>Pseudomonadati</taxon>
        <taxon>Pseudomonadota</taxon>
        <taxon>Alphaproteobacteria</taxon>
        <taxon>Sphingomonadales</taxon>
        <taxon>Sphingomonadaceae</taxon>
        <taxon>Sphingomonas</taxon>
    </lineage>
</organism>
<sequence length="515" mass="55550">MLYYAKTLVYIDAILLISFLGYRSALLPAVRDNLPYRILAIALLTPCVALFCRSIYIFYAYLFAVAAFGSRTKSDLFALYVVLITLCPSLGLWLSAGSVYLTAISTTHIINLGALVGYFVARGKPRRSGGVFDLLILVPVLLFTLTSFWDYKFQSFLRLFAANAILIIIPYFLASRTIRDRDDLHKVMVHFMLGAFMAASIAIFEAARSWPLYQAYGSALGMPAGLSQTLNVRSGALRAQGPLLEYTALGLYLAVALSVVPGAWRNFGGLARFGILAVIGAGLLATQSRGAWVGGAVGLAVIMFGRGKLGAVFAGIAAVGGGVIVKSLISGRGGPIGGAQGAETAQYRIRLFERGLQEFVNHPLFGQNRVQLESNMADMIQGQGIIDFVNSHLHVALTSGGIGLAFWLAMWLVPTLMTWRVARGTGRRLGYPPAILPTAMLATAFVSLIFTSMIDRNLVWVALALGLVSPCIAATREEAAERSDVQSRGGHSAVRWAPVKGRGRRLARPAILLPR</sequence>
<feature type="transmembrane region" description="Helical" evidence="1">
    <location>
        <begin position="155"/>
        <end position="175"/>
    </location>
</feature>
<feature type="transmembrane region" description="Helical" evidence="1">
    <location>
        <begin position="270"/>
        <end position="302"/>
    </location>
</feature>
<dbReference type="Proteomes" id="UP000776276">
    <property type="component" value="Unassembled WGS sequence"/>
</dbReference>
<dbReference type="InterPro" id="IPR051533">
    <property type="entry name" value="WaaL-like"/>
</dbReference>
<dbReference type="RefSeq" id="WP_216320994.1">
    <property type="nucleotide sequence ID" value="NZ_JAHKRT010000002.1"/>
</dbReference>
<feature type="transmembrane region" description="Helical" evidence="1">
    <location>
        <begin position="434"/>
        <end position="452"/>
    </location>
</feature>
<keyword evidence="1" id="KW-0812">Transmembrane</keyword>
<comment type="caution">
    <text evidence="2">The sequence shown here is derived from an EMBL/GenBank/DDBJ whole genome shotgun (WGS) entry which is preliminary data.</text>
</comment>
<dbReference type="EMBL" id="JAHKRT010000002">
    <property type="protein sequence ID" value="MBU3077193.1"/>
    <property type="molecule type" value="Genomic_DNA"/>
</dbReference>
<feature type="transmembrane region" description="Helical" evidence="1">
    <location>
        <begin position="243"/>
        <end position="264"/>
    </location>
</feature>
<keyword evidence="1" id="KW-0472">Membrane</keyword>
<evidence type="ECO:0000313" key="3">
    <source>
        <dbReference type="Proteomes" id="UP000776276"/>
    </source>
</evidence>
<feature type="transmembrane region" description="Helical" evidence="1">
    <location>
        <begin position="131"/>
        <end position="149"/>
    </location>
</feature>
<dbReference type="PANTHER" id="PTHR37422">
    <property type="entry name" value="TEICHURONIC ACID BIOSYNTHESIS PROTEIN TUAE"/>
    <property type="match status" value="1"/>
</dbReference>
<feature type="transmembrane region" description="Helical" evidence="1">
    <location>
        <begin position="100"/>
        <end position="119"/>
    </location>
</feature>
<feature type="transmembrane region" description="Helical" evidence="1">
    <location>
        <begin position="187"/>
        <end position="207"/>
    </location>
</feature>